<dbReference type="HOGENOM" id="CLU_012893_0_1_9"/>
<evidence type="ECO:0000256" key="13">
    <source>
        <dbReference type="SAM" id="Phobius"/>
    </source>
</evidence>
<reference evidence="14 15" key="2">
    <citation type="submission" date="2008-08" db="EMBL/GenBank/DDBJ databases">
        <authorList>
            <person name="Fulton L."/>
            <person name="Clifton S."/>
            <person name="Fulton B."/>
            <person name="Xu J."/>
            <person name="Minx P."/>
            <person name="Pepin K.H."/>
            <person name="Johnson M."/>
            <person name="Bhonagiri V."/>
            <person name="Nash W.E."/>
            <person name="Mardis E.R."/>
            <person name="Wilson R.K."/>
        </authorList>
    </citation>
    <scope>NUCLEOTIDE SEQUENCE [LARGE SCALE GENOMIC DNA]</scope>
    <source>
        <strain evidence="14 15">ATCC 29176</strain>
    </source>
</reference>
<evidence type="ECO:0000256" key="9">
    <source>
        <dbReference type="ARBA" id="ARBA00022989"/>
    </source>
</evidence>
<accession>B5CMM9</accession>
<dbReference type="EMBL" id="ABOU02000024">
    <property type="protein sequence ID" value="EDY33469.1"/>
    <property type="molecule type" value="Genomic_DNA"/>
</dbReference>
<keyword evidence="6" id="KW-0050">Antiport</keyword>
<dbReference type="PANTHER" id="PTHR43298">
    <property type="entry name" value="MULTIDRUG RESISTANCE PROTEIN NORM-RELATED"/>
    <property type="match status" value="1"/>
</dbReference>
<feature type="transmembrane region" description="Helical" evidence="13">
    <location>
        <begin position="213"/>
        <end position="235"/>
    </location>
</feature>
<dbReference type="InterPro" id="IPR048279">
    <property type="entry name" value="MdtK-like"/>
</dbReference>
<evidence type="ECO:0000256" key="3">
    <source>
        <dbReference type="ARBA" id="ARBA00010199"/>
    </source>
</evidence>
<feature type="transmembrane region" description="Helical" evidence="13">
    <location>
        <begin position="114"/>
        <end position="132"/>
    </location>
</feature>
<evidence type="ECO:0000256" key="2">
    <source>
        <dbReference type="ARBA" id="ARBA00004651"/>
    </source>
</evidence>
<keyword evidence="5" id="KW-0813">Transport</keyword>
<feature type="transmembrane region" description="Helical" evidence="13">
    <location>
        <begin position="435"/>
        <end position="457"/>
    </location>
</feature>
<reference evidence="14 15" key="1">
    <citation type="submission" date="2008-08" db="EMBL/GenBank/DDBJ databases">
        <title>Draft genome sequence of Ruminococcus lactaris ATCC 29176.</title>
        <authorList>
            <person name="Sudarsanam P."/>
            <person name="Ley R."/>
            <person name="Guruge J."/>
            <person name="Turnbaugh P.J."/>
            <person name="Mahowald M."/>
            <person name="Liep D."/>
            <person name="Gordon J."/>
        </authorList>
    </citation>
    <scope>NUCLEOTIDE SEQUENCE [LARGE SCALE GENOMIC DNA]</scope>
    <source>
        <strain evidence="14 15">ATCC 29176</strain>
    </source>
</reference>
<dbReference type="InterPro" id="IPR050222">
    <property type="entry name" value="MATE_MdtK"/>
</dbReference>
<evidence type="ECO:0000256" key="4">
    <source>
        <dbReference type="ARBA" id="ARBA00020268"/>
    </source>
</evidence>
<evidence type="ECO:0000256" key="7">
    <source>
        <dbReference type="ARBA" id="ARBA00022475"/>
    </source>
</evidence>
<feature type="transmembrane region" description="Helical" evidence="13">
    <location>
        <begin position="183"/>
        <end position="207"/>
    </location>
</feature>
<feature type="transmembrane region" description="Helical" evidence="13">
    <location>
        <begin position="73"/>
        <end position="94"/>
    </location>
</feature>
<dbReference type="CDD" id="cd13144">
    <property type="entry name" value="MATE_like_4"/>
    <property type="match status" value="1"/>
</dbReference>
<evidence type="ECO:0000256" key="12">
    <source>
        <dbReference type="ARBA" id="ARBA00031636"/>
    </source>
</evidence>
<evidence type="ECO:0000256" key="5">
    <source>
        <dbReference type="ARBA" id="ARBA00022448"/>
    </source>
</evidence>
<evidence type="ECO:0000313" key="14">
    <source>
        <dbReference type="EMBL" id="EDY33469.1"/>
    </source>
</evidence>
<dbReference type="PIRSF" id="PIRSF006603">
    <property type="entry name" value="DinF"/>
    <property type="match status" value="1"/>
</dbReference>
<dbReference type="NCBIfam" id="TIGR00797">
    <property type="entry name" value="matE"/>
    <property type="match status" value="1"/>
</dbReference>
<feature type="transmembrane region" description="Helical" evidence="13">
    <location>
        <begin position="32"/>
        <end position="53"/>
    </location>
</feature>
<keyword evidence="7" id="KW-1003">Cell membrane</keyword>
<dbReference type="GO" id="GO:0042910">
    <property type="term" value="F:xenobiotic transmembrane transporter activity"/>
    <property type="evidence" value="ECO:0007669"/>
    <property type="project" value="InterPro"/>
</dbReference>
<keyword evidence="10" id="KW-0406">Ion transport</keyword>
<comment type="similarity">
    <text evidence="3">Belongs to the multi antimicrobial extrusion (MATE) (TC 2.A.66.1) family.</text>
</comment>
<evidence type="ECO:0000256" key="6">
    <source>
        <dbReference type="ARBA" id="ARBA00022449"/>
    </source>
</evidence>
<dbReference type="Proteomes" id="UP000003254">
    <property type="component" value="Unassembled WGS sequence"/>
</dbReference>
<protein>
    <recommendedName>
        <fullName evidence="4">Probable multidrug resistance protein NorM</fullName>
    </recommendedName>
    <alternativeName>
        <fullName evidence="12">Multidrug-efflux transporter</fullName>
    </alternativeName>
</protein>
<gene>
    <name evidence="14" type="ORF">RUMLAC_00714</name>
</gene>
<feature type="transmembrane region" description="Helical" evidence="13">
    <location>
        <begin position="407"/>
        <end position="429"/>
    </location>
</feature>
<dbReference type="eggNOG" id="COG0534">
    <property type="taxonomic scope" value="Bacteria"/>
</dbReference>
<feature type="transmembrane region" description="Helical" evidence="13">
    <location>
        <begin position="256"/>
        <end position="279"/>
    </location>
</feature>
<feature type="transmembrane region" description="Helical" evidence="13">
    <location>
        <begin position="152"/>
        <end position="171"/>
    </location>
</feature>
<evidence type="ECO:0000256" key="8">
    <source>
        <dbReference type="ARBA" id="ARBA00022692"/>
    </source>
</evidence>
<dbReference type="GO" id="GO:0015297">
    <property type="term" value="F:antiporter activity"/>
    <property type="evidence" value="ECO:0007669"/>
    <property type="project" value="UniProtKB-KW"/>
</dbReference>
<evidence type="ECO:0000313" key="15">
    <source>
        <dbReference type="Proteomes" id="UP000003254"/>
    </source>
</evidence>
<name>B5CMM9_9FIRM</name>
<feature type="transmembrane region" description="Helical" evidence="13">
    <location>
        <begin position="378"/>
        <end position="400"/>
    </location>
</feature>
<dbReference type="InterPro" id="IPR002528">
    <property type="entry name" value="MATE_fam"/>
</dbReference>
<organism evidence="14 15">
    <name type="scientific">[Ruminococcus] lactaris ATCC 29176</name>
    <dbReference type="NCBI Taxonomy" id="471875"/>
    <lineage>
        <taxon>Bacteria</taxon>
        <taxon>Bacillati</taxon>
        <taxon>Bacillota</taxon>
        <taxon>Clostridia</taxon>
        <taxon>Lachnospirales</taxon>
        <taxon>Lachnospiraceae</taxon>
        <taxon>Mediterraneibacter</taxon>
    </lineage>
</organism>
<keyword evidence="9 13" id="KW-1133">Transmembrane helix</keyword>
<comment type="caution">
    <text evidence="14">The sequence shown here is derived from an EMBL/GenBank/DDBJ whole genome shotgun (WGS) entry which is preliminary data.</text>
</comment>
<dbReference type="PANTHER" id="PTHR43298:SF2">
    <property type="entry name" value="FMN_FAD EXPORTER YEEO-RELATED"/>
    <property type="match status" value="1"/>
</dbReference>
<keyword evidence="11 13" id="KW-0472">Membrane</keyword>
<proteinExistence type="inferred from homology"/>
<comment type="subcellular location">
    <subcellularLocation>
        <location evidence="2">Cell membrane</location>
        <topology evidence="2">Multi-pass membrane protein</topology>
    </subcellularLocation>
</comment>
<keyword evidence="8 13" id="KW-0812">Transmembrane</keyword>
<dbReference type="GO" id="GO:0006811">
    <property type="term" value="P:monoatomic ion transport"/>
    <property type="evidence" value="ECO:0007669"/>
    <property type="project" value="UniProtKB-KW"/>
</dbReference>
<keyword evidence="15" id="KW-1185">Reference proteome</keyword>
<evidence type="ECO:0000256" key="1">
    <source>
        <dbReference type="ARBA" id="ARBA00003408"/>
    </source>
</evidence>
<evidence type="ECO:0000256" key="10">
    <source>
        <dbReference type="ARBA" id="ARBA00023065"/>
    </source>
</evidence>
<feature type="transmembrane region" description="Helical" evidence="13">
    <location>
        <begin position="305"/>
        <end position="325"/>
    </location>
</feature>
<sequence>MQIHQIGGFMNQKMKTAPAAENKMGTMPIGKLLFNMSLPMMISMLVQALYNIVDSIFVAKLSENALTAVSLAFPLQTLLIAVATGTGVGMNALLSKALGERRSDEADKIAVNTAFIYFLSYLVFLILGFTIVKPFYASQIGTADAEIMEMGIDYLRTVMIFSFGLLSQIFFERLLTSTGRTIFSMTSQLCGAITNIILDPIMIFGLLGCPKMGVTGAAAATVIGQCVAAIVAFTCNHKFNHDVKLHFRGFRPSAKIIGTIYAIGVPSIIMQSIGSVMTYSMNRILIEFSSTATAVFGVYFKLQSFFFMPLFGLNNGITPIIAYNYGARNRKRMVKTIRLSLITAFCLTFIGFLCFEGIPQILLGMFNASEDMLTIGIPALRIIGIHYLLAWFCIVSGTVFQALGKAVFSMIVSIMRQLVVLIPAAYILSKLGGLHVVWWSFPIAEIVSLVVSLLFLLRINRTVISKIPDGSDIL</sequence>
<dbReference type="AlphaFoldDB" id="B5CMM9"/>
<comment type="function">
    <text evidence="1">Multidrug efflux pump.</text>
</comment>
<evidence type="ECO:0000256" key="11">
    <source>
        <dbReference type="ARBA" id="ARBA00023136"/>
    </source>
</evidence>
<feature type="transmembrane region" description="Helical" evidence="13">
    <location>
        <begin position="337"/>
        <end position="358"/>
    </location>
</feature>
<dbReference type="GO" id="GO:0005886">
    <property type="term" value="C:plasma membrane"/>
    <property type="evidence" value="ECO:0007669"/>
    <property type="project" value="UniProtKB-SubCell"/>
</dbReference>
<dbReference type="Pfam" id="PF01554">
    <property type="entry name" value="MatE"/>
    <property type="match status" value="2"/>
</dbReference>